<dbReference type="GO" id="GO:1990904">
    <property type="term" value="C:ribonucleoprotein complex"/>
    <property type="evidence" value="ECO:0007669"/>
    <property type="project" value="UniProtKB-KW"/>
</dbReference>
<reference evidence="5" key="1">
    <citation type="submission" date="2018-05" db="EMBL/GenBank/DDBJ databases">
        <authorList>
            <person name="Lanie J.A."/>
            <person name="Ng W.-L."/>
            <person name="Kazmierczak K.M."/>
            <person name="Andrzejewski T.M."/>
            <person name="Davidsen T.M."/>
            <person name="Wayne K.J."/>
            <person name="Tettelin H."/>
            <person name="Glass J.I."/>
            <person name="Rusch D."/>
            <person name="Podicherti R."/>
            <person name="Tsui H.-C.T."/>
            <person name="Winkler M.E."/>
        </authorList>
    </citation>
    <scope>NUCLEOTIDE SEQUENCE</scope>
</reference>
<dbReference type="GO" id="GO:0005840">
    <property type="term" value="C:ribosome"/>
    <property type="evidence" value="ECO:0007669"/>
    <property type="project" value="UniProtKB-KW"/>
</dbReference>
<dbReference type="InterPro" id="IPR037229">
    <property type="entry name" value="Ribosomal_bL35_sf"/>
</dbReference>
<sequence>MPKMKTHRGMAKRIKVTGTGRLKRGTYVKKAVKLKRRRGRQLDVDPTNASTVRKQLGI</sequence>
<keyword evidence="2" id="KW-0689">Ribosomal protein</keyword>
<evidence type="ECO:0000256" key="1">
    <source>
        <dbReference type="ARBA" id="ARBA00006598"/>
    </source>
</evidence>
<name>A0A381P2F9_9ZZZZ</name>
<dbReference type="SUPFAM" id="SSF143034">
    <property type="entry name" value="L35p-like"/>
    <property type="match status" value="1"/>
</dbReference>
<evidence type="ECO:0000313" key="5">
    <source>
        <dbReference type="EMBL" id="SUZ61082.1"/>
    </source>
</evidence>
<evidence type="ECO:0008006" key="6">
    <source>
        <dbReference type="Google" id="ProtNLM"/>
    </source>
</evidence>
<feature type="region of interest" description="Disordered" evidence="4">
    <location>
        <begin position="38"/>
        <end position="58"/>
    </location>
</feature>
<evidence type="ECO:0000256" key="2">
    <source>
        <dbReference type="ARBA" id="ARBA00022980"/>
    </source>
</evidence>
<keyword evidence="3" id="KW-0687">Ribonucleoprotein</keyword>
<feature type="compositionally biased region" description="Polar residues" evidence="4">
    <location>
        <begin position="47"/>
        <end position="58"/>
    </location>
</feature>
<evidence type="ECO:0000256" key="3">
    <source>
        <dbReference type="ARBA" id="ARBA00023274"/>
    </source>
</evidence>
<dbReference type="EMBL" id="UINC01000778">
    <property type="protein sequence ID" value="SUZ61082.1"/>
    <property type="molecule type" value="Genomic_DNA"/>
</dbReference>
<dbReference type="GO" id="GO:0006412">
    <property type="term" value="P:translation"/>
    <property type="evidence" value="ECO:0007669"/>
    <property type="project" value="InterPro"/>
</dbReference>
<proteinExistence type="inferred from homology"/>
<organism evidence="5">
    <name type="scientific">marine metagenome</name>
    <dbReference type="NCBI Taxonomy" id="408172"/>
    <lineage>
        <taxon>unclassified sequences</taxon>
        <taxon>metagenomes</taxon>
        <taxon>ecological metagenomes</taxon>
    </lineage>
</organism>
<dbReference type="InterPro" id="IPR021137">
    <property type="entry name" value="Ribosomal_bL35-like"/>
</dbReference>
<dbReference type="Gene3D" id="4.10.410.60">
    <property type="match status" value="1"/>
</dbReference>
<gene>
    <name evidence="5" type="ORF">METZ01_LOCUS13936</name>
</gene>
<dbReference type="Pfam" id="PF01632">
    <property type="entry name" value="Ribosomal_L35p"/>
    <property type="match status" value="1"/>
</dbReference>
<dbReference type="GO" id="GO:0003735">
    <property type="term" value="F:structural constituent of ribosome"/>
    <property type="evidence" value="ECO:0007669"/>
    <property type="project" value="InterPro"/>
</dbReference>
<protein>
    <recommendedName>
        <fullName evidence="6">50S ribosomal protein L35</fullName>
    </recommendedName>
</protein>
<evidence type="ECO:0000256" key="4">
    <source>
        <dbReference type="SAM" id="MobiDB-lite"/>
    </source>
</evidence>
<comment type="similarity">
    <text evidence="1">Belongs to the bacterial ribosomal protein bL35 family.</text>
</comment>
<accession>A0A381P2F9</accession>
<dbReference type="AlphaFoldDB" id="A0A381P2F9"/>